<gene>
    <name evidence="3" type="ORF">GCM10022247_11870</name>
</gene>
<comment type="caution">
    <text evidence="3">The sequence shown here is derived from an EMBL/GenBank/DDBJ whole genome shotgun (WGS) entry which is preliminary data.</text>
</comment>
<name>A0ABP7R855_9PSEU</name>
<dbReference type="CDD" id="cd12797">
    <property type="entry name" value="M23_peptidase"/>
    <property type="match status" value="1"/>
</dbReference>
<feature type="chain" id="PRO_5047243536" description="M23ase beta-sheet core domain-containing protein" evidence="1">
    <location>
        <begin position="27"/>
        <end position="178"/>
    </location>
</feature>
<keyword evidence="1" id="KW-0732">Signal</keyword>
<feature type="signal peptide" evidence="1">
    <location>
        <begin position="1"/>
        <end position="26"/>
    </location>
</feature>
<reference evidence="4" key="1">
    <citation type="journal article" date="2019" name="Int. J. Syst. Evol. Microbiol.">
        <title>The Global Catalogue of Microorganisms (GCM) 10K type strain sequencing project: providing services to taxonomists for standard genome sequencing and annotation.</title>
        <authorList>
            <consortium name="The Broad Institute Genomics Platform"/>
            <consortium name="The Broad Institute Genome Sequencing Center for Infectious Disease"/>
            <person name="Wu L."/>
            <person name="Ma J."/>
        </authorList>
    </citation>
    <scope>NUCLEOTIDE SEQUENCE [LARGE SCALE GENOMIC DNA]</scope>
    <source>
        <strain evidence="4">JCM 17342</strain>
    </source>
</reference>
<sequence>MKKHPVLALAAASVLSLTLLSANASAAPRPNFQLPFACGQVWAMTTYAGHAPDDKKIDMFNVNGPTEGAHVVAAAPGVVNEIHPRSGGVEINHGDGWFTLYLHMSIRTVNVGDRVLRGQRIGTVGKVNTSVAHLHYELLRDANGNNNGENGEWVKPIFNGVEYTMNPNRPFNLRSNNC</sequence>
<dbReference type="InterPro" id="IPR011055">
    <property type="entry name" value="Dup_hybrid_motif"/>
</dbReference>
<dbReference type="Proteomes" id="UP001501747">
    <property type="component" value="Unassembled WGS sequence"/>
</dbReference>
<proteinExistence type="predicted"/>
<dbReference type="Gene3D" id="2.70.70.10">
    <property type="entry name" value="Glucose Permease (Domain IIA)"/>
    <property type="match status" value="1"/>
</dbReference>
<dbReference type="Pfam" id="PF01551">
    <property type="entry name" value="Peptidase_M23"/>
    <property type="match status" value="1"/>
</dbReference>
<dbReference type="EMBL" id="BAABAL010000005">
    <property type="protein sequence ID" value="GAA3993960.1"/>
    <property type="molecule type" value="Genomic_DNA"/>
</dbReference>
<dbReference type="RefSeq" id="WP_344871489.1">
    <property type="nucleotide sequence ID" value="NZ_BAABAL010000005.1"/>
</dbReference>
<keyword evidence="4" id="KW-1185">Reference proteome</keyword>
<organism evidence="3 4">
    <name type="scientific">Allokutzneria multivorans</name>
    <dbReference type="NCBI Taxonomy" id="1142134"/>
    <lineage>
        <taxon>Bacteria</taxon>
        <taxon>Bacillati</taxon>
        <taxon>Actinomycetota</taxon>
        <taxon>Actinomycetes</taxon>
        <taxon>Pseudonocardiales</taxon>
        <taxon>Pseudonocardiaceae</taxon>
        <taxon>Allokutzneria</taxon>
    </lineage>
</organism>
<dbReference type="SUPFAM" id="SSF51261">
    <property type="entry name" value="Duplicated hybrid motif"/>
    <property type="match status" value="1"/>
</dbReference>
<accession>A0ABP7R855</accession>
<evidence type="ECO:0000313" key="3">
    <source>
        <dbReference type="EMBL" id="GAA3993960.1"/>
    </source>
</evidence>
<dbReference type="InterPro" id="IPR016047">
    <property type="entry name" value="M23ase_b-sheet_dom"/>
</dbReference>
<dbReference type="PANTHER" id="PTHR21666:SF270">
    <property type="entry name" value="MUREIN HYDROLASE ACTIVATOR ENVC"/>
    <property type="match status" value="1"/>
</dbReference>
<dbReference type="InterPro" id="IPR050570">
    <property type="entry name" value="Cell_wall_metabolism_enzyme"/>
</dbReference>
<evidence type="ECO:0000313" key="4">
    <source>
        <dbReference type="Proteomes" id="UP001501747"/>
    </source>
</evidence>
<dbReference type="PANTHER" id="PTHR21666">
    <property type="entry name" value="PEPTIDASE-RELATED"/>
    <property type="match status" value="1"/>
</dbReference>
<evidence type="ECO:0000259" key="2">
    <source>
        <dbReference type="Pfam" id="PF01551"/>
    </source>
</evidence>
<feature type="domain" description="M23ase beta-sheet core" evidence="2">
    <location>
        <begin position="66"/>
        <end position="141"/>
    </location>
</feature>
<evidence type="ECO:0000256" key="1">
    <source>
        <dbReference type="SAM" id="SignalP"/>
    </source>
</evidence>
<protein>
    <recommendedName>
        <fullName evidence="2">M23ase beta-sheet core domain-containing protein</fullName>
    </recommendedName>
</protein>